<organism evidence="4">
    <name type="scientific">Gongylonema pulchrum</name>
    <dbReference type="NCBI Taxonomy" id="637853"/>
    <lineage>
        <taxon>Eukaryota</taxon>
        <taxon>Metazoa</taxon>
        <taxon>Ecdysozoa</taxon>
        <taxon>Nematoda</taxon>
        <taxon>Chromadorea</taxon>
        <taxon>Rhabditida</taxon>
        <taxon>Spirurina</taxon>
        <taxon>Spiruromorpha</taxon>
        <taxon>Spiruroidea</taxon>
        <taxon>Gongylonematidae</taxon>
        <taxon>Gongylonema</taxon>
    </lineage>
</organism>
<dbReference type="GO" id="GO:0005634">
    <property type="term" value="C:nucleus"/>
    <property type="evidence" value="ECO:0007669"/>
    <property type="project" value="TreeGrafter"/>
</dbReference>
<dbReference type="Gene3D" id="2.40.50.90">
    <property type="match status" value="1"/>
</dbReference>
<dbReference type="AlphaFoldDB" id="A0A183DFG7"/>
<dbReference type="GO" id="GO:0004518">
    <property type="term" value="F:nuclease activity"/>
    <property type="evidence" value="ECO:0007669"/>
    <property type="project" value="TreeGrafter"/>
</dbReference>
<dbReference type="FunFam" id="2.30.30.140:FF:000018">
    <property type="entry name" value="Serine/threonine-protein kinase 31"/>
    <property type="match status" value="1"/>
</dbReference>
<evidence type="ECO:0000313" key="4">
    <source>
        <dbReference type="WBParaSite" id="GPUH_0000746701-mRNA-1"/>
    </source>
</evidence>
<dbReference type="InterPro" id="IPR035437">
    <property type="entry name" value="SNase_OB-fold_sf"/>
</dbReference>
<accession>A0A183DFG7</accession>
<evidence type="ECO:0000259" key="1">
    <source>
        <dbReference type="PROSITE" id="PS50304"/>
    </source>
</evidence>
<dbReference type="SUPFAM" id="SSF63748">
    <property type="entry name" value="Tudor/PWWP/MBT"/>
    <property type="match status" value="1"/>
</dbReference>
<proteinExistence type="predicted"/>
<dbReference type="Pfam" id="PF00567">
    <property type="entry name" value="TUDOR"/>
    <property type="match status" value="1"/>
</dbReference>
<dbReference type="SUPFAM" id="SSF50199">
    <property type="entry name" value="Staphylococcal nuclease"/>
    <property type="match status" value="1"/>
</dbReference>
<reference evidence="4" key="1">
    <citation type="submission" date="2016-06" db="UniProtKB">
        <authorList>
            <consortium name="WormBaseParasite"/>
        </authorList>
    </citation>
    <scope>IDENTIFICATION</scope>
</reference>
<protein>
    <submittedName>
        <fullName evidence="4">Tudor domain-containing protein</fullName>
    </submittedName>
</protein>
<sequence>MMKELREELRNKPPVVGAYTPRRGDLCVARFSADKLWYRARVESIRGKNVEILYVDFGNRETVDATSLAVLPAGFAAQPAGAREYQLAFLQMPSDPDYASSTDAAFEQLLYSTPFMFINTEYRNQGVEYISAVMETADGSGRSDVAKMLIAEGHALTEQRREKKFAALIAEYQEAEAVARREHRNIWEYGDFTGNEL</sequence>
<dbReference type="CDD" id="cd20433">
    <property type="entry name" value="Tudor_TDRD11"/>
    <property type="match status" value="1"/>
</dbReference>
<dbReference type="GO" id="GO:0006402">
    <property type="term" value="P:mRNA catabolic process"/>
    <property type="evidence" value="ECO:0007669"/>
    <property type="project" value="TreeGrafter"/>
</dbReference>
<keyword evidence="3" id="KW-1185">Reference proteome</keyword>
<feature type="domain" description="Tudor" evidence="1">
    <location>
        <begin position="20"/>
        <end position="78"/>
    </location>
</feature>
<evidence type="ECO:0000313" key="3">
    <source>
        <dbReference type="Proteomes" id="UP000271098"/>
    </source>
</evidence>
<dbReference type="PANTHER" id="PTHR12302">
    <property type="entry name" value="EBNA2 BINDING PROTEIN P100"/>
    <property type="match status" value="1"/>
</dbReference>
<dbReference type="EMBL" id="UYRT01019363">
    <property type="protein sequence ID" value="VDK58411.1"/>
    <property type="molecule type" value="Genomic_DNA"/>
</dbReference>
<evidence type="ECO:0000313" key="2">
    <source>
        <dbReference type="EMBL" id="VDK58411.1"/>
    </source>
</evidence>
<gene>
    <name evidence="2" type="ORF">GPUH_LOCUS7458</name>
</gene>
<name>A0A183DFG7_9BILA</name>
<dbReference type="Proteomes" id="UP000271098">
    <property type="component" value="Unassembled WGS sequence"/>
</dbReference>
<dbReference type="PANTHER" id="PTHR12302:SF2">
    <property type="entry name" value="STAPHYLOCOCCAL NUCLEASE DOMAIN-CONTAINING PROTEIN 1"/>
    <property type="match status" value="1"/>
</dbReference>
<reference evidence="2 3" key="2">
    <citation type="submission" date="2018-11" db="EMBL/GenBank/DDBJ databases">
        <authorList>
            <consortium name="Pathogen Informatics"/>
        </authorList>
    </citation>
    <scope>NUCLEOTIDE SEQUENCE [LARGE SCALE GENOMIC DNA]</scope>
</reference>
<dbReference type="InterPro" id="IPR002999">
    <property type="entry name" value="Tudor"/>
</dbReference>
<dbReference type="Gene3D" id="2.30.30.140">
    <property type="match status" value="1"/>
</dbReference>
<dbReference type="GO" id="GO:0003723">
    <property type="term" value="F:RNA binding"/>
    <property type="evidence" value="ECO:0007669"/>
    <property type="project" value="TreeGrafter"/>
</dbReference>
<dbReference type="PROSITE" id="PS50304">
    <property type="entry name" value="TUDOR"/>
    <property type="match status" value="1"/>
</dbReference>
<dbReference type="OrthoDB" id="5803339at2759"/>
<dbReference type="WBParaSite" id="GPUH_0000746701-mRNA-1">
    <property type="protein sequence ID" value="GPUH_0000746701-mRNA-1"/>
    <property type="gene ID" value="GPUH_0000746701"/>
</dbReference>
<dbReference type="SMART" id="SM00333">
    <property type="entry name" value="TUDOR"/>
    <property type="match status" value="1"/>
</dbReference>
<dbReference type="GO" id="GO:0005829">
    <property type="term" value="C:cytosol"/>
    <property type="evidence" value="ECO:0007669"/>
    <property type="project" value="TreeGrafter"/>
</dbReference>
<dbReference type="InterPro" id="IPR047386">
    <property type="entry name" value="Tudor_TDRD11"/>
</dbReference>